<keyword evidence="2" id="KW-1185">Reference proteome</keyword>
<organism evidence="1 2">
    <name type="scientific">Edhazardia aedis (strain USNM 41457)</name>
    <name type="common">Microsporidian parasite</name>
    <dbReference type="NCBI Taxonomy" id="1003232"/>
    <lineage>
        <taxon>Eukaryota</taxon>
        <taxon>Fungi</taxon>
        <taxon>Fungi incertae sedis</taxon>
        <taxon>Microsporidia</taxon>
        <taxon>Edhazardia</taxon>
    </lineage>
</organism>
<comment type="caution">
    <text evidence="1">The sequence shown here is derived from an EMBL/GenBank/DDBJ whole genome shotgun (WGS) entry which is preliminary data.</text>
</comment>
<evidence type="ECO:0008006" key="3">
    <source>
        <dbReference type="Google" id="ProtNLM"/>
    </source>
</evidence>
<dbReference type="HOGENOM" id="CLU_1488990_0_0_1"/>
<accession>J9DC45</accession>
<sequence>MEDTITNFKQFLRKNFDLVKNTQFTPKNVSKNEYRHIGIKHNKMFTIYLEEVFYLFTMDINILKNLLYHYKLVDYEVYFLIYYRLKNAGFNLMRHHEGYQIYVKNSDFNRKTSESIGIVKIVDKHKKPVYSPSNVVYAVCCGNFFTFLKQSHTSKLNFRYTNAYKLNKTTKTKNDKEFFNN</sequence>
<evidence type="ECO:0000313" key="1">
    <source>
        <dbReference type="EMBL" id="EJW05044.1"/>
    </source>
</evidence>
<reference evidence="2" key="2">
    <citation type="submission" date="2015-07" db="EMBL/GenBank/DDBJ databases">
        <title>Contrasting host-pathogen interactions and genome evolution in two generalist and specialist microsporidian pathogens of mosquitoes.</title>
        <authorList>
            <consortium name="The Broad Institute Genomics Platform"/>
            <consortium name="The Broad Institute Genome Sequencing Center for Infectious Disease"/>
            <person name="Cuomo C.A."/>
            <person name="Sanscrainte N.D."/>
            <person name="Goldberg J.M."/>
            <person name="Heiman D."/>
            <person name="Young S."/>
            <person name="Zeng Q."/>
            <person name="Becnel J.J."/>
            <person name="Birren B.W."/>
        </authorList>
    </citation>
    <scope>NUCLEOTIDE SEQUENCE [LARGE SCALE GENOMIC DNA]</scope>
    <source>
        <strain evidence="2">USNM 41457</strain>
    </source>
</reference>
<dbReference type="OMA" id="MECPMEE"/>
<protein>
    <recommendedName>
        <fullName evidence="3">tRNA intron endonuclease catalytic domain-containing protein</fullName>
    </recommendedName>
</protein>
<dbReference type="OrthoDB" id="2191285at2759"/>
<dbReference type="AlphaFoldDB" id="J9DC45"/>
<dbReference type="VEuPathDB" id="MicrosporidiaDB:EDEG_00825"/>
<dbReference type="Proteomes" id="UP000003163">
    <property type="component" value="Unassembled WGS sequence"/>
</dbReference>
<evidence type="ECO:0000313" key="2">
    <source>
        <dbReference type="Proteomes" id="UP000003163"/>
    </source>
</evidence>
<proteinExistence type="predicted"/>
<gene>
    <name evidence="1" type="ORF">EDEG_00825</name>
</gene>
<name>J9DC45_EDHAE</name>
<dbReference type="InParanoid" id="J9DC45"/>
<reference evidence="1 2" key="1">
    <citation type="submission" date="2011-08" db="EMBL/GenBank/DDBJ databases">
        <authorList>
            <person name="Liu Z.J."/>
            <person name="Shi F.L."/>
            <person name="Lu J.Q."/>
            <person name="Li M."/>
            <person name="Wang Z.L."/>
        </authorList>
    </citation>
    <scope>NUCLEOTIDE SEQUENCE [LARGE SCALE GENOMIC DNA]</scope>
    <source>
        <strain evidence="1 2">USNM 41457</strain>
    </source>
</reference>
<dbReference type="EMBL" id="AFBI03000010">
    <property type="protein sequence ID" value="EJW05044.1"/>
    <property type="molecule type" value="Genomic_DNA"/>
</dbReference>